<dbReference type="PANTHER" id="PTHR10903:SF135">
    <property type="entry name" value="TRANSLOCASE OF CHLOROPLAST 120, CHLOROPLASTIC-RELATED"/>
    <property type="match status" value="1"/>
</dbReference>
<dbReference type="GO" id="GO:0046872">
    <property type="term" value="F:metal ion binding"/>
    <property type="evidence" value="ECO:0007669"/>
    <property type="project" value="UniProtKB-KW"/>
</dbReference>
<evidence type="ECO:0000256" key="7">
    <source>
        <dbReference type="ARBA" id="ARBA00022842"/>
    </source>
</evidence>
<evidence type="ECO:0000256" key="2">
    <source>
        <dbReference type="ARBA" id="ARBA00004167"/>
    </source>
</evidence>
<dbReference type="EMBL" id="BLAY01000028">
    <property type="protein sequence ID" value="GET37443.1"/>
    <property type="molecule type" value="Genomic_DNA"/>
</dbReference>
<dbReference type="Pfam" id="PF01926">
    <property type="entry name" value="MMR_HSR1"/>
    <property type="match status" value="1"/>
</dbReference>
<comment type="subcellular location">
    <subcellularLocation>
        <location evidence="2">Membrane</location>
        <topology evidence="2">Single-pass membrane protein</topology>
    </subcellularLocation>
</comment>
<dbReference type="SUPFAM" id="SSF52540">
    <property type="entry name" value="P-loop containing nucleoside triphosphate hydrolases"/>
    <property type="match status" value="1"/>
</dbReference>
<sequence length="389" mass="43441">MGKDFEQACKQATESIRKGKCNILIIGKTGVGKSTLINAIFGEKMADASAGKPVTQFIKPYNKPELNNFTIYDTPGLELSNLDKAKRDVSQLIEQQRKCALEEHIHLIWYCVNEMSDRIESKEKQWIEELRNKDLPVIIVLTKGTGEENIELVNCLKEFSDIYIRVLNEPKKIVHDFKVKVQSPNLERLVKTTTQNLPKIAQAAFMIAVSNIDLKRKAATTWLIPYVASAFTIPFLFPIPFLAKKVSATAVQTTMLVHLFNLFELPLERKIIGELVSLGISLNLIDLSVDFSVENIGQYIADQLLQASLEDLIAGGAASLSTLVTGLAYIDVLIAYKKAQLAGQEISVTDLAEMLKNKIQEYTQPGWEILRQILDDGGGNLAWQPSYTN</sequence>
<evidence type="ECO:0000256" key="8">
    <source>
        <dbReference type="ARBA" id="ARBA00022927"/>
    </source>
</evidence>
<keyword evidence="10 11" id="KW-0472">Membrane</keyword>
<dbReference type="GO" id="GO:0016787">
    <property type="term" value="F:hydrolase activity"/>
    <property type="evidence" value="ECO:0007669"/>
    <property type="project" value="UniProtKB-KW"/>
</dbReference>
<dbReference type="Gene3D" id="3.40.50.300">
    <property type="entry name" value="P-loop containing nucleotide triphosphate hydrolases"/>
    <property type="match status" value="1"/>
</dbReference>
<evidence type="ECO:0000259" key="12">
    <source>
        <dbReference type="Pfam" id="PF01926"/>
    </source>
</evidence>
<dbReference type="InterPro" id="IPR027417">
    <property type="entry name" value="P-loop_NTPase"/>
</dbReference>
<evidence type="ECO:0000313" key="13">
    <source>
        <dbReference type="EMBL" id="GET37443.1"/>
    </source>
</evidence>
<evidence type="ECO:0000256" key="1">
    <source>
        <dbReference type="ARBA" id="ARBA00001946"/>
    </source>
</evidence>
<organism evidence="13 14">
    <name type="scientific">Microseira wollei NIES-4236</name>
    <dbReference type="NCBI Taxonomy" id="2530354"/>
    <lineage>
        <taxon>Bacteria</taxon>
        <taxon>Bacillati</taxon>
        <taxon>Cyanobacteriota</taxon>
        <taxon>Cyanophyceae</taxon>
        <taxon>Oscillatoriophycideae</taxon>
        <taxon>Aerosakkonematales</taxon>
        <taxon>Aerosakkonemataceae</taxon>
        <taxon>Microseira</taxon>
    </lineage>
</organism>
<keyword evidence="4 11" id="KW-0812">Transmembrane</keyword>
<evidence type="ECO:0000256" key="4">
    <source>
        <dbReference type="ARBA" id="ARBA00022692"/>
    </source>
</evidence>
<gene>
    <name evidence="13" type="ORF">MiSe_21960</name>
</gene>
<evidence type="ECO:0000256" key="5">
    <source>
        <dbReference type="ARBA" id="ARBA00022723"/>
    </source>
</evidence>
<dbReference type="RefSeq" id="WP_226578916.1">
    <property type="nucleotide sequence ID" value="NZ_BLAY01000028.1"/>
</dbReference>
<keyword evidence="5" id="KW-0479">Metal-binding</keyword>
<protein>
    <submittedName>
        <fullName evidence="13">GTP-binding protein</fullName>
    </submittedName>
</protein>
<evidence type="ECO:0000256" key="9">
    <source>
        <dbReference type="ARBA" id="ARBA00022989"/>
    </source>
</evidence>
<evidence type="ECO:0000313" key="14">
    <source>
        <dbReference type="Proteomes" id="UP001050975"/>
    </source>
</evidence>
<dbReference type="Proteomes" id="UP001050975">
    <property type="component" value="Unassembled WGS sequence"/>
</dbReference>
<dbReference type="AlphaFoldDB" id="A0AAV3X5Q1"/>
<feature type="transmembrane region" description="Helical" evidence="11">
    <location>
        <begin position="312"/>
        <end position="336"/>
    </location>
</feature>
<keyword evidence="14" id="KW-1185">Reference proteome</keyword>
<keyword evidence="8" id="KW-0653">Protein transport</keyword>
<keyword evidence="9 11" id="KW-1133">Transmembrane helix</keyword>
<accession>A0AAV3X5Q1</accession>
<keyword evidence="6" id="KW-0378">Hydrolase</keyword>
<evidence type="ECO:0000256" key="11">
    <source>
        <dbReference type="SAM" id="Phobius"/>
    </source>
</evidence>
<proteinExistence type="predicted"/>
<dbReference type="PANTHER" id="PTHR10903">
    <property type="entry name" value="GTPASE, IMAP FAMILY MEMBER-RELATED"/>
    <property type="match status" value="1"/>
</dbReference>
<keyword evidence="7" id="KW-0460">Magnesium</keyword>
<dbReference type="GO" id="GO:0005525">
    <property type="term" value="F:GTP binding"/>
    <property type="evidence" value="ECO:0007669"/>
    <property type="project" value="InterPro"/>
</dbReference>
<evidence type="ECO:0000256" key="10">
    <source>
        <dbReference type="ARBA" id="ARBA00023136"/>
    </source>
</evidence>
<dbReference type="GO" id="GO:0015031">
    <property type="term" value="P:protein transport"/>
    <property type="evidence" value="ECO:0007669"/>
    <property type="project" value="UniProtKB-KW"/>
</dbReference>
<dbReference type="InterPro" id="IPR006073">
    <property type="entry name" value="GTP-bd"/>
</dbReference>
<evidence type="ECO:0000256" key="3">
    <source>
        <dbReference type="ARBA" id="ARBA00022448"/>
    </source>
</evidence>
<keyword evidence="3" id="KW-0813">Transport</keyword>
<dbReference type="GO" id="GO:0016020">
    <property type="term" value="C:membrane"/>
    <property type="evidence" value="ECO:0007669"/>
    <property type="project" value="UniProtKB-SubCell"/>
</dbReference>
<dbReference type="InterPro" id="IPR045058">
    <property type="entry name" value="GIMA/IAN/Toc"/>
</dbReference>
<comment type="cofactor">
    <cofactor evidence="1">
        <name>Mg(2+)</name>
        <dbReference type="ChEBI" id="CHEBI:18420"/>
    </cofactor>
</comment>
<name>A0AAV3X5Q1_9CYAN</name>
<feature type="domain" description="G" evidence="12">
    <location>
        <begin position="23"/>
        <end position="143"/>
    </location>
</feature>
<evidence type="ECO:0000256" key="6">
    <source>
        <dbReference type="ARBA" id="ARBA00022801"/>
    </source>
</evidence>
<reference evidence="13" key="1">
    <citation type="submission" date="2019-10" db="EMBL/GenBank/DDBJ databases">
        <title>Draft genome sequece of Microseira wollei NIES-4236.</title>
        <authorList>
            <person name="Yamaguchi H."/>
            <person name="Suzuki S."/>
            <person name="Kawachi M."/>
        </authorList>
    </citation>
    <scope>NUCLEOTIDE SEQUENCE</scope>
    <source>
        <strain evidence="13">NIES-4236</strain>
    </source>
</reference>
<dbReference type="CDD" id="cd00882">
    <property type="entry name" value="Ras_like_GTPase"/>
    <property type="match status" value="1"/>
</dbReference>
<feature type="transmembrane region" description="Helical" evidence="11">
    <location>
        <begin position="223"/>
        <end position="243"/>
    </location>
</feature>
<comment type="caution">
    <text evidence="13">The sequence shown here is derived from an EMBL/GenBank/DDBJ whole genome shotgun (WGS) entry which is preliminary data.</text>
</comment>